<organism evidence="2 3">
    <name type="scientific">Dellaglioa algida DSM 15638</name>
    <dbReference type="NCBI Taxonomy" id="1423719"/>
    <lineage>
        <taxon>Bacteria</taxon>
        <taxon>Bacillati</taxon>
        <taxon>Bacillota</taxon>
        <taxon>Bacilli</taxon>
        <taxon>Lactobacillales</taxon>
        <taxon>Lactobacillaceae</taxon>
        <taxon>Dellaglioa</taxon>
    </lineage>
</organism>
<evidence type="ECO:0000259" key="1">
    <source>
        <dbReference type="PROSITE" id="PS51819"/>
    </source>
</evidence>
<protein>
    <submittedName>
        <fullName evidence="2">Glyoxalase family protein</fullName>
    </submittedName>
</protein>
<reference evidence="2 3" key="1">
    <citation type="journal article" date="2015" name="Genome Announc.">
        <title>Expanding the biotechnology potential of lactobacilli through comparative genomics of 213 strains and associated genera.</title>
        <authorList>
            <person name="Sun Z."/>
            <person name="Harris H.M."/>
            <person name="McCann A."/>
            <person name="Guo C."/>
            <person name="Argimon S."/>
            <person name="Zhang W."/>
            <person name="Yang X."/>
            <person name="Jeffery I.B."/>
            <person name="Cooney J.C."/>
            <person name="Kagawa T.F."/>
            <person name="Liu W."/>
            <person name="Song Y."/>
            <person name="Salvetti E."/>
            <person name="Wrobel A."/>
            <person name="Rasinkangas P."/>
            <person name="Parkhill J."/>
            <person name="Rea M.C."/>
            <person name="O'Sullivan O."/>
            <person name="Ritari J."/>
            <person name="Douillard F.P."/>
            <person name="Paul Ross R."/>
            <person name="Yang R."/>
            <person name="Briner A.E."/>
            <person name="Felis G.E."/>
            <person name="de Vos W.M."/>
            <person name="Barrangou R."/>
            <person name="Klaenhammer T.R."/>
            <person name="Caufield P.W."/>
            <person name="Cui Y."/>
            <person name="Zhang H."/>
            <person name="O'Toole P.W."/>
        </authorList>
    </citation>
    <scope>NUCLEOTIDE SEQUENCE [LARGE SCALE GENOMIC DNA]</scope>
    <source>
        <strain evidence="2 3">DSM 15638</strain>
    </source>
</reference>
<comment type="caution">
    <text evidence="2">The sequence shown here is derived from an EMBL/GenBank/DDBJ whole genome shotgun (WGS) entry which is preliminary data.</text>
</comment>
<accession>A0A0R1HT46</accession>
<gene>
    <name evidence="2" type="ORF">FC66_GL001045</name>
</gene>
<dbReference type="InterPro" id="IPR052537">
    <property type="entry name" value="Extradiol_RC_dioxygenase"/>
</dbReference>
<dbReference type="Gene3D" id="3.10.180.10">
    <property type="entry name" value="2,3-Dihydroxybiphenyl 1,2-Dioxygenase, domain 1"/>
    <property type="match status" value="2"/>
</dbReference>
<dbReference type="STRING" id="1423719.FC66_GL001045"/>
<dbReference type="PANTHER" id="PTHR36110">
    <property type="entry name" value="RING-CLEAVING DIOXYGENASE MHQE-RELATED"/>
    <property type="match status" value="1"/>
</dbReference>
<feature type="domain" description="VOC" evidence="1">
    <location>
        <begin position="163"/>
        <end position="282"/>
    </location>
</feature>
<name>A0A0R1HT46_9LACO</name>
<dbReference type="Proteomes" id="UP000051450">
    <property type="component" value="Unassembled WGS sequence"/>
</dbReference>
<dbReference type="PANTHER" id="PTHR36110:SF3">
    <property type="entry name" value="VOC DOMAIN-CONTAINING PROTEIN"/>
    <property type="match status" value="1"/>
</dbReference>
<dbReference type="AlphaFoldDB" id="A0A0R1HT46"/>
<evidence type="ECO:0000313" key="3">
    <source>
        <dbReference type="Proteomes" id="UP000051450"/>
    </source>
</evidence>
<evidence type="ECO:0000313" key="2">
    <source>
        <dbReference type="EMBL" id="KRK45815.1"/>
    </source>
</evidence>
<dbReference type="PATRIC" id="fig|1423719.4.peg.1066"/>
<proteinExistence type="predicted"/>
<dbReference type="CDD" id="cd08347">
    <property type="entry name" value="PcpA_C_like"/>
    <property type="match status" value="1"/>
</dbReference>
<dbReference type="Pfam" id="PF00903">
    <property type="entry name" value="Glyoxalase"/>
    <property type="match status" value="1"/>
</dbReference>
<dbReference type="EMBL" id="AZDI01000004">
    <property type="protein sequence ID" value="KRK45815.1"/>
    <property type="molecule type" value="Genomic_DNA"/>
</dbReference>
<dbReference type="PROSITE" id="PS51819">
    <property type="entry name" value="VOC"/>
    <property type="match status" value="2"/>
</dbReference>
<dbReference type="InterPro" id="IPR029068">
    <property type="entry name" value="Glyas_Bleomycin-R_OHBP_Dase"/>
</dbReference>
<dbReference type="InterPro" id="IPR037523">
    <property type="entry name" value="VOC_core"/>
</dbReference>
<sequence>MGASIMNTKLLGLHHITAITSSSPKMFRFMTEILGLHLIKKTVNQDDVRTYHLYFTDDMGSAGTDITFFDFPGLFQGTKGKNGISRIGFRVPSDDALDFWAERFHDNDIEHDEIQTNFGSRTMNFYDFDHEQYQLISDERNHGVEAGTPYLYSPIPKMFAISGLGTTIITVDYPERMDIVLTELMGFDKIATEDQRTLYELNEGGHGAQVIIEESRVLPNEIQAYGTVHHIAFRTEDEESLAYWIERIQSAGLSDSGFVDRFYFKSEYFRPGEGVLFEIATDGPGFLQDETYEEAGIHLELPPFLEDQRADIEAHLVNFNSDKKM</sequence>
<keyword evidence="3" id="KW-1185">Reference proteome</keyword>
<dbReference type="InterPro" id="IPR004360">
    <property type="entry name" value="Glyas_Fos-R_dOase_dom"/>
</dbReference>
<feature type="domain" description="VOC" evidence="1">
    <location>
        <begin position="12"/>
        <end position="138"/>
    </location>
</feature>
<dbReference type="SUPFAM" id="SSF54593">
    <property type="entry name" value="Glyoxalase/Bleomycin resistance protein/Dihydroxybiphenyl dioxygenase"/>
    <property type="match status" value="1"/>
</dbReference>